<dbReference type="Pfam" id="PF14286">
    <property type="entry name" value="DHHW"/>
    <property type="match status" value="1"/>
</dbReference>
<sequence>MNWNKEKGTIYEALAVSVILLFFLCVFVLGIALPLRKSYSDEEKRELKHFPAFSVYAVLNGQYFKDISSWYQDSYPGKEEWLSLSGKVQNLYGFQGDVLYGEGKNVAESIPETGEMAETFAIENIEETSPVSNEGKNTEREVETASDSASSDNGSSSENKKEQNFETDAEGNLEIQKADADVALQGETVGSLYLSGKEAFELYYFSEKGVRSYASLLNTVESLYPNLEISTLIAPNSFGILLDPQIQEKLASSGMDQAISYTYSLMNPKIHSIDVFSSLMRHKTEYIYFRTDHHWTQLGAYYAYAEFCKERGLAAKSLESFTKAEYKDFYGTFYFYMNRPEAMKGNPDTVIAYTGEVNDMRFLDASGKEYSGNLINDAEKMLPGNKYNCFMLGDHPYAEIHNENGEKNLIVIKDSYGNAIIPFLAQNYKNIYVIDYRYYDKKLPELIEEKEINEILFVNNVMGVGESLSAKMMSLFR</sequence>
<protein>
    <recommendedName>
        <fullName evidence="5">AlgX/AlgJ SGNH hydrolase-like domain-containing protein</fullName>
    </recommendedName>
</protein>
<reference evidence="3" key="2">
    <citation type="submission" date="2013-03" db="EMBL/GenBank/DDBJ databases">
        <title>The Genome Sequence of Oribacterium sp. ACB1.</title>
        <authorList>
            <consortium name="The Broad Institute Genomics Platform"/>
            <consortium name="The Broad Institute Genome Sequencing Center for Infectious Disease"/>
            <person name="Earl A."/>
            <person name="Ward D."/>
            <person name="Feldgarden M."/>
            <person name="Gevers D."/>
            <person name="Sizova M."/>
            <person name="Hazen A."/>
            <person name="Epstein S."/>
            <person name="Walker B."/>
            <person name="Young S."/>
            <person name="Zeng Q."/>
            <person name="Gargeya S."/>
            <person name="Fitzgerald M."/>
            <person name="Haas B."/>
            <person name="Abouelleil A."/>
            <person name="Allen A.W."/>
            <person name="Alvarado L."/>
            <person name="Arachchi H.M."/>
            <person name="Berlin A.M."/>
            <person name="Chapman S.B."/>
            <person name="Gainer-Dewar J."/>
            <person name="Goldberg J."/>
            <person name="Griggs A."/>
            <person name="Gujja S."/>
            <person name="Hansen M."/>
            <person name="Howarth C."/>
            <person name="Imamovic A."/>
            <person name="Ireland A."/>
            <person name="Larimer J."/>
            <person name="McCowan C."/>
            <person name="Murphy C."/>
            <person name="Pearson M."/>
            <person name="Poon T.W."/>
            <person name="Priest M."/>
            <person name="Roberts A."/>
            <person name="Saif S."/>
            <person name="Shea T."/>
            <person name="Sisk P."/>
            <person name="Sykes S."/>
            <person name="Wortman J."/>
            <person name="Nusbaum C."/>
            <person name="Birren B."/>
        </authorList>
    </citation>
    <scope>NUCLEOTIDE SEQUENCE [LARGE SCALE GENOMIC DNA]</scope>
    <source>
        <strain evidence="3">ACB1</strain>
    </source>
</reference>
<evidence type="ECO:0008006" key="5">
    <source>
        <dbReference type="Google" id="ProtNLM"/>
    </source>
</evidence>
<evidence type="ECO:0000313" key="4">
    <source>
        <dbReference type="Proteomes" id="UP000018461"/>
    </source>
</evidence>
<comment type="caution">
    <text evidence="3">The sequence shown here is derived from an EMBL/GenBank/DDBJ whole genome shotgun (WGS) entry which is preliminary data.</text>
</comment>
<feature type="region of interest" description="Disordered" evidence="1">
    <location>
        <begin position="124"/>
        <end position="171"/>
    </location>
</feature>
<dbReference type="RefSeq" id="WP_009535667.1">
    <property type="nucleotide sequence ID" value="NZ_KE148312.1"/>
</dbReference>
<keyword evidence="2" id="KW-0472">Membrane</keyword>
<dbReference type="InterPro" id="IPR025945">
    <property type="entry name" value="DHHW"/>
</dbReference>
<evidence type="ECO:0000256" key="2">
    <source>
        <dbReference type="SAM" id="Phobius"/>
    </source>
</evidence>
<gene>
    <name evidence="3" type="ORF">HMPREF9625_01828</name>
</gene>
<dbReference type="PATRIC" id="fig|796943.3.peg.173"/>
<dbReference type="EMBL" id="AFZC02000002">
    <property type="protein sequence ID" value="EHL13763.1"/>
    <property type="molecule type" value="Genomic_DNA"/>
</dbReference>
<dbReference type="HOGENOM" id="CLU_031022_1_0_9"/>
<reference evidence="3" key="1">
    <citation type="submission" date="2011-08" db="EMBL/GenBank/DDBJ databases">
        <authorList>
            <consortium name="The Broad Institute Genome Sequencing Platform"/>
            <person name="Earl A."/>
            <person name="Ward D."/>
            <person name="Feldgarden M."/>
            <person name="Gevers D."/>
            <person name="Sizova M."/>
            <person name="Hazen A."/>
            <person name="Epstein S."/>
            <person name="Young S.K."/>
            <person name="Zeng Q."/>
            <person name="Gargeya S."/>
            <person name="Fitzgerald M."/>
            <person name="Haas B."/>
            <person name="Abouelleil A."/>
            <person name="Alvarado L."/>
            <person name="Arachchi H.M."/>
            <person name="Berlin A."/>
            <person name="Brown A."/>
            <person name="Chapman S.B."/>
            <person name="Chen Z."/>
            <person name="Dunbar C."/>
            <person name="Freedman E."/>
            <person name="Gearin G."/>
            <person name="Gellesch M."/>
            <person name="Goldberg J."/>
            <person name="Griggs A."/>
            <person name="Gujja S."/>
            <person name="Heiman D."/>
            <person name="Howarth C."/>
            <person name="Larson L."/>
            <person name="Lui A."/>
            <person name="MacDonald P.J.P."/>
            <person name="Montmayeur A."/>
            <person name="Murphy C."/>
            <person name="Neiman D."/>
            <person name="Pearson M."/>
            <person name="Priest M."/>
            <person name="Roberts A."/>
            <person name="Saif S."/>
            <person name="Shea T."/>
            <person name="Shenoy N."/>
            <person name="Sisk P."/>
            <person name="Stolte C."/>
            <person name="Sykes S."/>
            <person name="Wortman J."/>
            <person name="Nusbaum C."/>
            <person name="Birren B."/>
        </authorList>
    </citation>
    <scope>NUCLEOTIDE SEQUENCE</scope>
    <source>
        <strain evidence="3">ACB1</strain>
    </source>
</reference>
<feature type="compositionally biased region" description="Low complexity" evidence="1">
    <location>
        <begin position="145"/>
        <end position="157"/>
    </location>
</feature>
<dbReference type="AlphaFoldDB" id="G9WKC1"/>
<keyword evidence="4" id="KW-1185">Reference proteome</keyword>
<organism evidence="3 4">
    <name type="scientific">Oribacterium parvum ACB1</name>
    <dbReference type="NCBI Taxonomy" id="796943"/>
    <lineage>
        <taxon>Bacteria</taxon>
        <taxon>Bacillati</taxon>
        <taxon>Bacillota</taxon>
        <taxon>Clostridia</taxon>
        <taxon>Lachnospirales</taxon>
        <taxon>Lachnospiraceae</taxon>
        <taxon>Oribacterium</taxon>
    </lineage>
</organism>
<proteinExistence type="predicted"/>
<evidence type="ECO:0000256" key="1">
    <source>
        <dbReference type="SAM" id="MobiDB-lite"/>
    </source>
</evidence>
<evidence type="ECO:0000313" key="3">
    <source>
        <dbReference type="EMBL" id="EHL13763.1"/>
    </source>
</evidence>
<name>G9WKC1_9FIRM</name>
<dbReference type="Proteomes" id="UP000018461">
    <property type="component" value="Unassembled WGS sequence"/>
</dbReference>
<dbReference type="STRING" id="796943.HMPREF9625_01828"/>
<accession>G9WKC1</accession>
<keyword evidence="2" id="KW-1133">Transmembrane helix</keyword>
<feature type="transmembrane region" description="Helical" evidence="2">
    <location>
        <begin position="13"/>
        <end position="35"/>
    </location>
</feature>
<keyword evidence="2" id="KW-0812">Transmembrane</keyword>